<evidence type="ECO:0000313" key="1">
    <source>
        <dbReference type="EMBL" id="CCD46880.1"/>
    </source>
</evidence>
<accession>G2Y2J0</accession>
<sequence>MHKYFNDTFISSLNYTAVSIAALWSRGFGLGKDVKFLMEIFKLQAKRTKSLGHIIIVPAQFNVRLAIVDVVQGRNFHDHCPALQLSGFNASKPVCAVCVVPLFWYSRHN</sequence>
<dbReference type="EMBL" id="FQ790283">
    <property type="protein sequence ID" value="CCD46880.1"/>
    <property type="molecule type" value="Genomic_DNA"/>
</dbReference>
<reference evidence="2" key="1">
    <citation type="journal article" date="2011" name="PLoS Genet.">
        <title>Genomic analysis of the necrotrophic fungal pathogens Sclerotinia sclerotiorum and Botrytis cinerea.</title>
        <authorList>
            <person name="Amselem J."/>
            <person name="Cuomo C.A."/>
            <person name="van Kan J.A."/>
            <person name="Viaud M."/>
            <person name="Benito E.P."/>
            <person name="Couloux A."/>
            <person name="Coutinho P.M."/>
            <person name="de Vries R.P."/>
            <person name="Dyer P.S."/>
            <person name="Fillinger S."/>
            <person name="Fournier E."/>
            <person name="Gout L."/>
            <person name="Hahn M."/>
            <person name="Kohn L."/>
            <person name="Lapalu N."/>
            <person name="Plummer K.M."/>
            <person name="Pradier J.M."/>
            <person name="Quevillon E."/>
            <person name="Sharon A."/>
            <person name="Simon A."/>
            <person name="ten Have A."/>
            <person name="Tudzynski B."/>
            <person name="Tudzynski P."/>
            <person name="Wincker P."/>
            <person name="Andrew M."/>
            <person name="Anthouard V."/>
            <person name="Beever R.E."/>
            <person name="Beffa R."/>
            <person name="Benoit I."/>
            <person name="Bouzid O."/>
            <person name="Brault B."/>
            <person name="Chen Z."/>
            <person name="Choquer M."/>
            <person name="Collemare J."/>
            <person name="Cotton P."/>
            <person name="Danchin E.G."/>
            <person name="Da Silva C."/>
            <person name="Gautier A."/>
            <person name="Giraud C."/>
            <person name="Giraud T."/>
            <person name="Gonzalez C."/>
            <person name="Grossetete S."/>
            <person name="Guldener U."/>
            <person name="Henrissat B."/>
            <person name="Howlett B.J."/>
            <person name="Kodira C."/>
            <person name="Kretschmer M."/>
            <person name="Lappartient A."/>
            <person name="Leroch M."/>
            <person name="Levis C."/>
            <person name="Mauceli E."/>
            <person name="Neuveglise C."/>
            <person name="Oeser B."/>
            <person name="Pearson M."/>
            <person name="Poulain J."/>
            <person name="Poussereau N."/>
            <person name="Quesneville H."/>
            <person name="Rascle C."/>
            <person name="Schumacher J."/>
            <person name="Segurens B."/>
            <person name="Sexton A."/>
            <person name="Silva E."/>
            <person name="Sirven C."/>
            <person name="Soanes D.M."/>
            <person name="Talbot N.J."/>
            <person name="Templeton M."/>
            <person name="Yandava C."/>
            <person name="Yarden O."/>
            <person name="Zeng Q."/>
            <person name="Rollins J.A."/>
            <person name="Lebrun M.H."/>
            <person name="Dickman M."/>
        </authorList>
    </citation>
    <scope>NUCLEOTIDE SEQUENCE [LARGE SCALE GENOMIC DNA]</scope>
    <source>
        <strain evidence="2">T4</strain>
    </source>
</reference>
<dbReference type="InParanoid" id="G2Y2J0"/>
<organism evidence="1 2">
    <name type="scientific">Botryotinia fuckeliana (strain T4)</name>
    <name type="common">Noble rot fungus</name>
    <name type="synonym">Botrytis cinerea</name>
    <dbReference type="NCBI Taxonomy" id="999810"/>
    <lineage>
        <taxon>Eukaryota</taxon>
        <taxon>Fungi</taxon>
        <taxon>Dikarya</taxon>
        <taxon>Ascomycota</taxon>
        <taxon>Pezizomycotina</taxon>
        <taxon>Leotiomycetes</taxon>
        <taxon>Helotiales</taxon>
        <taxon>Sclerotiniaceae</taxon>
        <taxon>Botrytis</taxon>
    </lineage>
</organism>
<dbReference type="AlphaFoldDB" id="G2Y2J0"/>
<protein>
    <submittedName>
        <fullName evidence="1">Uncharacterized protein</fullName>
    </submittedName>
</protein>
<name>G2Y2J0_BOTF4</name>
<dbReference type="HOGENOM" id="CLU_2183535_0_0_1"/>
<gene>
    <name evidence="1" type="ORF">BofuT4_P115860.1</name>
</gene>
<evidence type="ECO:0000313" key="2">
    <source>
        <dbReference type="Proteomes" id="UP000008177"/>
    </source>
</evidence>
<dbReference type="Proteomes" id="UP000008177">
    <property type="component" value="Unplaced contigs"/>
</dbReference>
<proteinExistence type="predicted"/>